<evidence type="ECO:0000256" key="1">
    <source>
        <dbReference type="SAM" id="MobiDB-lite"/>
    </source>
</evidence>
<evidence type="ECO:0000313" key="3">
    <source>
        <dbReference type="Proteomes" id="UP000593568"/>
    </source>
</evidence>
<proteinExistence type="predicted"/>
<evidence type="ECO:0000313" key="2">
    <source>
        <dbReference type="EMBL" id="MBA0758567.1"/>
    </source>
</evidence>
<gene>
    <name evidence="2" type="ORF">Gotri_021550</name>
</gene>
<name>A0A7J9DCU7_9ROSI</name>
<feature type="region of interest" description="Disordered" evidence="1">
    <location>
        <begin position="1"/>
        <end position="29"/>
    </location>
</feature>
<protein>
    <submittedName>
        <fullName evidence="2">Uncharacterized protein</fullName>
    </submittedName>
</protein>
<reference evidence="2 3" key="1">
    <citation type="journal article" date="2019" name="Genome Biol. Evol.">
        <title>Insights into the evolution of the New World diploid cottons (Gossypium, subgenus Houzingenia) based on genome sequencing.</title>
        <authorList>
            <person name="Grover C.E."/>
            <person name="Arick M.A. 2nd"/>
            <person name="Thrash A."/>
            <person name="Conover J.L."/>
            <person name="Sanders W.S."/>
            <person name="Peterson D.G."/>
            <person name="Frelichowski J.E."/>
            <person name="Scheffler J.A."/>
            <person name="Scheffler B.E."/>
            <person name="Wendel J.F."/>
        </authorList>
    </citation>
    <scope>NUCLEOTIDE SEQUENCE [LARGE SCALE GENOMIC DNA]</scope>
    <source>
        <strain evidence="2">8</strain>
        <tissue evidence="2">Leaf</tissue>
    </source>
</reference>
<accession>A0A7J9DCU7</accession>
<dbReference type="AlphaFoldDB" id="A0A7J9DCU7"/>
<sequence length="29" mass="3261">MLMEITDYAPTGASHKHEPFPPPPENKKP</sequence>
<comment type="caution">
    <text evidence="2">The sequence shown here is derived from an EMBL/GenBank/DDBJ whole genome shotgun (WGS) entry which is preliminary data.</text>
</comment>
<dbReference type="Proteomes" id="UP000593568">
    <property type="component" value="Unassembled WGS sequence"/>
</dbReference>
<dbReference type="EMBL" id="JABEZW010000001">
    <property type="protein sequence ID" value="MBA0758567.1"/>
    <property type="molecule type" value="Genomic_DNA"/>
</dbReference>
<keyword evidence="3" id="KW-1185">Reference proteome</keyword>
<organism evidence="2 3">
    <name type="scientific">Gossypium trilobum</name>
    <dbReference type="NCBI Taxonomy" id="34281"/>
    <lineage>
        <taxon>Eukaryota</taxon>
        <taxon>Viridiplantae</taxon>
        <taxon>Streptophyta</taxon>
        <taxon>Embryophyta</taxon>
        <taxon>Tracheophyta</taxon>
        <taxon>Spermatophyta</taxon>
        <taxon>Magnoliopsida</taxon>
        <taxon>eudicotyledons</taxon>
        <taxon>Gunneridae</taxon>
        <taxon>Pentapetalae</taxon>
        <taxon>rosids</taxon>
        <taxon>malvids</taxon>
        <taxon>Malvales</taxon>
        <taxon>Malvaceae</taxon>
        <taxon>Malvoideae</taxon>
        <taxon>Gossypium</taxon>
    </lineage>
</organism>
<feature type="compositionally biased region" description="Basic and acidic residues" evidence="1">
    <location>
        <begin position="15"/>
        <end position="29"/>
    </location>
</feature>